<evidence type="ECO:0000313" key="10">
    <source>
        <dbReference type="EMBL" id="BDG03249.1"/>
    </source>
</evidence>
<evidence type="ECO:0000256" key="4">
    <source>
        <dbReference type="ARBA" id="ARBA00022801"/>
    </source>
</evidence>
<evidence type="ECO:0000256" key="5">
    <source>
        <dbReference type="ARBA" id="ARBA00022989"/>
    </source>
</evidence>
<dbReference type="SMART" id="SM00014">
    <property type="entry name" value="acidPPc"/>
    <property type="match status" value="1"/>
</dbReference>
<evidence type="ECO:0000256" key="7">
    <source>
        <dbReference type="SAM" id="MobiDB-lite"/>
    </source>
</evidence>
<feature type="transmembrane region" description="Helical" evidence="8">
    <location>
        <begin position="202"/>
        <end position="219"/>
    </location>
</feature>
<gene>
    <name evidence="10" type="ORF">AMOR_22450</name>
</gene>
<feature type="transmembrane region" description="Helical" evidence="8">
    <location>
        <begin position="63"/>
        <end position="82"/>
    </location>
</feature>
<keyword evidence="3 8" id="KW-0812">Transmembrane</keyword>
<dbReference type="PANTHER" id="PTHR14969:SF62">
    <property type="entry name" value="DECAPRENYLPHOSPHORYL-5-PHOSPHORIBOSE PHOSPHATASE RV3807C-RELATED"/>
    <property type="match status" value="1"/>
</dbReference>
<dbReference type="EMBL" id="AP025591">
    <property type="protein sequence ID" value="BDG03249.1"/>
    <property type="molecule type" value="Genomic_DNA"/>
</dbReference>
<feature type="transmembrane region" description="Helical" evidence="8">
    <location>
        <begin position="165"/>
        <end position="182"/>
    </location>
</feature>
<evidence type="ECO:0000256" key="2">
    <source>
        <dbReference type="ARBA" id="ARBA00022475"/>
    </source>
</evidence>
<feature type="compositionally biased region" description="Low complexity" evidence="7">
    <location>
        <begin position="255"/>
        <end position="290"/>
    </location>
</feature>
<reference evidence="11" key="1">
    <citation type="journal article" date="2022" name="Int. J. Syst. Evol. Microbiol.">
        <title>Anaeromyxobacter oryzae sp. nov., Anaeromyxobacter diazotrophicus sp. nov. and Anaeromyxobacter paludicola sp. nov., isolated from paddy soils.</title>
        <authorList>
            <person name="Itoh H."/>
            <person name="Xu Z."/>
            <person name="Mise K."/>
            <person name="Masuda Y."/>
            <person name="Ushijima N."/>
            <person name="Hayakawa C."/>
            <person name="Shiratori Y."/>
            <person name="Senoo K."/>
        </authorList>
    </citation>
    <scope>NUCLEOTIDE SEQUENCE [LARGE SCALE GENOMIC DNA]</scope>
    <source>
        <strain evidence="11">Red232</strain>
    </source>
</reference>
<proteinExistence type="predicted"/>
<dbReference type="Pfam" id="PF01569">
    <property type="entry name" value="PAP2"/>
    <property type="match status" value="1"/>
</dbReference>
<organism evidence="10 11">
    <name type="scientific">Anaeromyxobacter oryzae</name>
    <dbReference type="NCBI Taxonomy" id="2918170"/>
    <lineage>
        <taxon>Bacteria</taxon>
        <taxon>Pseudomonadati</taxon>
        <taxon>Myxococcota</taxon>
        <taxon>Myxococcia</taxon>
        <taxon>Myxococcales</taxon>
        <taxon>Cystobacterineae</taxon>
        <taxon>Anaeromyxobacteraceae</taxon>
        <taxon>Anaeromyxobacter</taxon>
    </lineage>
</organism>
<feature type="transmembrane region" description="Helical" evidence="8">
    <location>
        <begin position="113"/>
        <end position="133"/>
    </location>
</feature>
<evidence type="ECO:0000256" key="6">
    <source>
        <dbReference type="ARBA" id="ARBA00023136"/>
    </source>
</evidence>
<evidence type="ECO:0000256" key="3">
    <source>
        <dbReference type="ARBA" id="ARBA00022692"/>
    </source>
</evidence>
<accession>A0ABM7WUS2</accession>
<protein>
    <recommendedName>
        <fullName evidence="9">Phosphatidic acid phosphatase type 2/haloperoxidase domain-containing protein</fullName>
    </recommendedName>
</protein>
<feature type="region of interest" description="Disordered" evidence="7">
    <location>
        <begin position="240"/>
        <end position="346"/>
    </location>
</feature>
<keyword evidence="6 8" id="KW-0472">Membrane</keyword>
<dbReference type="InterPro" id="IPR000326">
    <property type="entry name" value="PAP2/HPO"/>
</dbReference>
<feature type="domain" description="Phosphatidic acid phosphatase type 2/haloperoxidase" evidence="9">
    <location>
        <begin position="63"/>
        <end position="180"/>
    </location>
</feature>
<dbReference type="RefSeq" id="WP_248361088.1">
    <property type="nucleotide sequence ID" value="NZ_AP025591.1"/>
</dbReference>
<dbReference type="Proteomes" id="UP001162891">
    <property type="component" value="Chromosome"/>
</dbReference>
<dbReference type="SUPFAM" id="SSF48317">
    <property type="entry name" value="Acid phosphatase/Vanadium-dependent haloperoxidase"/>
    <property type="match status" value="1"/>
</dbReference>
<evidence type="ECO:0000259" key="9">
    <source>
        <dbReference type="SMART" id="SM00014"/>
    </source>
</evidence>
<keyword evidence="5 8" id="KW-1133">Transmembrane helix</keyword>
<dbReference type="PANTHER" id="PTHR14969">
    <property type="entry name" value="SPHINGOSINE-1-PHOSPHATE PHOSPHOHYDROLASE"/>
    <property type="match status" value="1"/>
</dbReference>
<feature type="transmembrane region" description="Helical" evidence="8">
    <location>
        <begin position="140"/>
        <end position="159"/>
    </location>
</feature>
<keyword evidence="2" id="KW-1003">Cell membrane</keyword>
<evidence type="ECO:0000256" key="1">
    <source>
        <dbReference type="ARBA" id="ARBA00004651"/>
    </source>
</evidence>
<name>A0ABM7WUS2_9BACT</name>
<keyword evidence="11" id="KW-1185">Reference proteome</keyword>
<sequence>MPSIDHAVLAWLNGFAGRSHLLDAAVTELAQSNLAKGVPLAAVLLARWFGAAPEHDRVRRREIIVATFAAAGLAIVLGRLLAHAFPFRPRPVHDAALGFVPPYGGAERVLSDWSAFPSDHAMLFGAMATGLAFLSRRVGLAAHAYAAAFILLPRIYLGWHYPSDVLAGAALGIALAAVIVAAPIRTRVARLPLALLARRPGAFYAAAFVVVMQVSTLFGDVRRVLQGPFLAEVRGRPSGVAAAPAVPEPAPAAPGPAAAALEPSETAPGPAAAALEPGGAAPGPAQTARGSLAPARGHSSLSPTGGEGRGEGAATLPSGSAPARGAPLRATGVDRPDVVLVGPARD</sequence>
<evidence type="ECO:0000256" key="8">
    <source>
        <dbReference type="SAM" id="Phobius"/>
    </source>
</evidence>
<keyword evidence="4" id="KW-0378">Hydrolase</keyword>
<dbReference type="InterPro" id="IPR036938">
    <property type="entry name" value="PAP2/HPO_sf"/>
</dbReference>
<evidence type="ECO:0000313" key="11">
    <source>
        <dbReference type="Proteomes" id="UP001162891"/>
    </source>
</evidence>
<comment type="subcellular location">
    <subcellularLocation>
        <location evidence="1">Cell membrane</location>
        <topology evidence="1">Multi-pass membrane protein</topology>
    </subcellularLocation>
</comment>
<dbReference type="Gene3D" id="1.20.144.10">
    <property type="entry name" value="Phosphatidic acid phosphatase type 2/haloperoxidase"/>
    <property type="match status" value="1"/>
</dbReference>
<dbReference type="CDD" id="cd01610">
    <property type="entry name" value="PAP2_like"/>
    <property type="match status" value="1"/>
</dbReference>